<dbReference type="Pfam" id="PF02465">
    <property type="entry name" value="FliD_N"/>
    <property type="match status" value="1"/>
</dbReference>
<organism evidence="8 9">
    <name type="scientific">Paenibacillus helianthi</name>
    <dbReference type="NCBI Taxonomy" id="1349432"/>
    <lineage>
        <taxon>Bacteria</taxon>
        <taxon>Bacillati</taxon>
        <taxon>Bacillota</taxon>
        <taxon>Bacilli</taxon>
        <taxon>Bacillales</taxon>
        <taxon>Paenibacillaceae</taxon>
        <taxon>Paenibacillus</taxon>
    </lineage>
</organism>
<dbReference type="InterPro" id="IPR040026">
    <property type="entry name" value="FliD"/>
</dbReference>
<evidence type="ECO:0000256" key="4">
    <source>
        <dbReference type="ARBA" id="ARBA00023143"/>
    </source>
</evidence>
<evidence type="ECO:0000256" key="1">
    <source>
        <dbReference type="ARBA" id="ARBA00009764"/>
    </source>
</evidence>
<dbReference type="InterPro" id="IPR010809">
    <property type="entry name" value="FliD_C"/>
</dbReference>
<comment type="subunit">
    <text evidence="2 5">Homopentamer.</text>
</comment>
<gene>
    <name evidence="8" type="ORF">A3844_15750</name>
</gene>
<dbReference type="Proteomes" id="UP000186058">
    <property type="component" value="Unassembled WGS sequence"/>
</dbReference>
<feature type="domain" description="Flagellar hook-associated protein 2 N-terminal" evidence="6">
    <location>
        <begin position="9"/>
        <end position="109"/>
    </location>
</feature>
<keyword evidence="3" id="KW-0175">Coiled coil</keyword>
<dbReference type="EMBL" id="LVWI01000043">
    <property type="protein sequence ID" value="OKP85806.1"/>
    <property type="molecule type" value="Genomic_DNA"/>
</dbReference>
<comment type="caution">
    <text evidence="8">The sequence shown here is derived from an EMBL/GenBank/DDBJ whole genome shotgun (WGS) entry which is preliminary data.</text>
</comment>
<reference evidence="8 9" key="1">
    <citation type="submission" date="2016-03" db="EMBL/GenBank/DDBJ databases">
        <authorList>
            <person name="Sant'Anna F.H."/>
            <person name="Ambrosini A."/>
            <person name="Souza R."/>
            <person name="Bach E."/>
            <person name="Fernandes G."/>
            <person name="Balsanelli E."/>
            <person name="Baura V.A."/>
            <person name="Souza E.M."/>
            <person name="Passaglia L."/>
        </authorList>
    </citation>
    <scope>NUCLEOTIDE SEQUENCE [LARGE SCALE GENOMIC DNA]</scope>
    <source>
        <strain evidence="8 9">P26E</strain>
    </source>
</reference>
<protein>
    <recommendedName>
        <fullName evidence="5">Flagellar hook-associated protein 2</fullName>
        <shortName evidence="5">HAP2</shortName>
    </recommendedName>
    <alternativeName>
        <fullName evidence="5">Flagellar cap protein</fullName>
    </alternativeName>
</protein>
<sequence>MVTRVNGFSGMDIDSMVKSMMAAKRVPLDSLNQSKQILNWTRDGYREINSKLFDFRSNKLISTAKYGGSSALNANKAVVSGNTDAVKAEALASASGIDMKVSVTKLAASTTLKMNTGLGQGVPSSTSLAKLEGVDLSLLSEDSRTEYLKKGFDITINGVEFKDSDGKSLFNGLTSISTMVSTINSNAKANATASYDEITGKLTIASKTSGDPLRATTYDSTKDVTVGSGSTLLALFTQRTVTQVETNGPGITDGTKSLAFLQNALDGTKLEDAEKSTYKFSLNNKSFSFDAKLTIDEMVTKINDETGTTGVQAQFTGGKLKLSAVSGEVKLGGDSYNLLKLFNGAKRAEATAGDYTTTDGQNAVVTVNDVLLKDTNSNTININGVQLTLLDRTDKSGTDVPTLIKTQTDPDKTIETINAFVEDYNSLIKTLNAKDDEIQYRDFKPLTDDQKSAMKDDDIKTWTEKAKSGLFKNNDIINSVLSEMRGIITEKLGPLSTLGITTGGYLENGKLVVDQAKLKNAIIANPQLAMDTLQGPANAQKEGLFDKLADKVGNALDKIAERAGTNKYSMDLSSSFKTESVMGKKLTEYNNKIYTMQQNLNAAETRYYKQFTAMETAMNKLQSQTSKLFA</sequence>
<name>A0ABX3ENX3_9BACL</name>
<feature type="domain" description="Flagellar hook-associated protein 2 C-terminal" evidence="7">
    <location>
        <begin position="360"/>
        <end position="623"/>
    </location>
</feature>
<keyword evidence="5" id="KW-0964">Secreted</keyword>
<dbReference type="PANTHER" id="PTHR30288:SF0">
    <property type="entry name" value="FLAGELLAR HOOK-ASSOCIATED PROTEIN 2"/>
    <property type="match status" value="1"/>
</dbReference>
<dbReference type="Pfam" id="PF07196">
    <property type="entry name" value="Flagellin_IN"/>
    <property type="match status" value="1"/>
</dbReference>
<comment type="function">
    <text evidence="5">Required for morphogenesis and for the elongation of the flagellar filament by facilitating polymerization of the flagellin monomers at the tip of growing filament. Forms a capping structure, which prevents flagellin subunits (transported through the central channel of the flagellum) from leaking out without polymerization at the distal end.</text>
</comment>
<comment type="similarity">
    <text evidence="1 5">Belongs to the FliD family.</text>
</comment>
<comment type="subcellular location">
    <subcellularLocation>
        <location evidence="5">Secreted</location>
    </subcellularLocation>
    <subcellularLocation>
        <location evidence="5">Bacterial flagellum</location>
    </subcellularLocation>
</comment>
<dbReference type="InterPro" id="IPR010810">
    <property type="entry name" value="Flagellin_hook_IN_motif"/>
</dbReference>
<dbReference type="PANTHER" id="PTHR30288">
    <property type="entry name" value="FLAGELLAR CAP/ASSEMBLY PROTEIN FLID"/>
    <property type="match status" value="1"/>
</dbReference>
<evidence type="ECO:0000256" key="2">
    <source>
        <dbReference type="ARBA" id="ARBA00011255"/>
    </source>
</evidence>
<keyword evidence="4 5" id="KW-0975">Bacterial flagellum</keyword>
<evidence type="ECO:0000259" key="6">
    <source>
        <dbReference type="Pfam" id="PF02465"/>
    </source>
</evidence>
<accession>A0ABX3ENX3</accession>
<evidence type="ECO:0000256" key="5">
    <source>
        <dbReference type="RuleBase" id="RU362066"/>
    </source>
</evidence>
<proteinExistence type="inferred from homology"/>
<evidence type="ECO:0000256" key="3">
    <source>
        <dbReference type="ARBA" id="ARBA00023054"/>
    </source>
</evidence>
<evidence type="ECO:0000259" key="7">
    <source>
        <dbReference type="Pfam" id="PF07195"/>
    </source>
</evidence>
<dbReference type="InterPro" id="IPR003481">
    <property type="entry name" value="FliD_N"/>
</dbReference>
<dbReference type="RefSeq" id="WP_074107912.1">
    <property type="nucleotide sequence ID" value="NZ_LVWI01000043.1"/>
</dbReference>
<evidence type="ECO:0000313" key="8">
    <source>
        <dbReference type="EMBL" id="OKP85806.1"/>
    </source>
</evidence>
<evidence type="ECO:0000313" key="9">
    <source>
        <dbReference type="Proteomes" id="UP000186058"/>
    </source>
</evidence>
<dbReference type="Pfam" id="PF07195">
    <property type="entry name" value="FliD_C"/>
    <property type="match status" value="1"/>
</dbReference>
<keyword evidence="9" id="KW-1185">Reference proteome</keyword>